<name>S9U476_9TRYP</name>
<dbReference type="EMBL" id="ATMH01001979">
    <property type="protein sequence ID" value="EPY33787.1"/>
    <property type="molecule type" value="Genomic_DNA"/>
</dbReference>
<reference evidence="1" key="2">
    <citation type="submission" date="2013-03" db="EMBL/GenBank/DDBJ databases">
        <authorList>
            <person name="Motta M.C.M."/>
            <person name="Martins A.C.A."/>
            <person name="Preta C.M.C.C."/>
            <person name="Silva R."/>
            <person name="de Souza S.S."/>
            <person name="Klein C.C."/>
            <person name="de Almeida L.G.P."/>
            <person name="Cunha O.L."/>
            <person name="Colabardini A.C."/>
            <person name="Lima B.A."/>
            <person name="Machado C.R."/>
            <person name="Soares C.M.A."/>
            <person name="de Menezes C.B.A."/>
            <person name="Bartolomeu D.C."/>
            <person name="Grisard E.C."/>
            <person name="Fantinatti-Garboggini F."/>
            <person name="Rodrigues-Luiz G.F."/>
            <person name="Wagner G."/>
            <person name="Goldman G.H."/>
            <person name="Fietto J.L.R."/>
            <person name="Ciapina L.P."/>
            <person name="Brocchi M."/>
            <person name="Elias M.C."/>
            <person name="Goldman M.H.S."/>
            <person name="Sagot M.-F."/>
            <person name="Pereira M."/>
            <person name="Stoco P.H."/>
            <person name="Teixeira S.M.R."/>
            <person name="de Mendonca-Neto R.P."/>
            <person name="Maciel T.E.F."/>
            <person name="Mendes T.A.O."/>
            <person name="Urmenyi T.P."/>
            <person name="Teixeira M.M.G."/>
            <person name="de Camargo E.F.P."/>
            <person name="de Sousa W."/>
            <person name="Schenkman S."/>
            <person name="de Vasconcelos A.T.R."/>
        </authorList>
    </citation>
    <scope>NUCLEOTIDE SEQUENCE</scope>
</reference>
<dbReference type="SUPFAM" id="SSF143113">
    <property type="entry name" value="NAP-like"/>
    <property type="match status" value="1"/>
</dbReference>
<accession>S9U476</accession>
<evidence type="ECO:0000313" key="3">
    <source>
        <dbReference type="Proteomes" id="UP000015354"/>
    </source>
</evidence>
<dbReference type="EMBL" id="ATMH01006676">
    <property type="protein sequence ID" value="EPY25567.1"/>
    <property type="molecule type" value="Genomic_DNA"/>
</dbReference>
<evidence type="ECO:0000313" key="2">
    <source>
        <dbReference type="EMBL" id="EPY33787.1"/>
    </source>
</evidence>
<dbReference type="InterPro" id="IPR037231">
    <property type="entry name" value="NAP-like_sf"/>
</dbReference>
<dbReference type="AlphaFoldDB" id="S9U476"/>
<comment type="caution">
    <text evidence="1">The sequence shown here is derived from an EMBL/GenBank/DDBJ whole genome shotgun (WGS) entry which is preliminary data.</text>
</comment>
<protein>
    <recommendedName>
        <fullName evidence="4">Template-activating factor I</fullName>
    </recommendedName>
</protein>
<evidence type="ECO:0000313" key="1">
    <source>
        <dbReference type="EMBL" id="EPY25567.1"/>
    </source>
</evidence>
<dbReference type="OrthoDB" id="275780at2759"/>
<proteinExistence type="predicted"/>
<reference evidence="1 3" key="1">
    <citation type="journal article" date="2013" name="PLoS ONE">
        <title>Predicting the Proteins of Angomonas deanei, Strigomonas culicis and Their Respective Endosymbionts Reveals New Aspects of the Trypanosomatidae Family.</title>
        <authorList>
            <person name="Motta M.C."/>
            <person name="Martins A.C."/>
            <person name="de Souza S.S."/>
            <person name="Catta-Preta C.M."/>
            <person name="Silva R."/>
            <person name="Klein C.C."/>
            <person name="de Almeida L.G."/>
            <person name="de Lima Cunha O."/>
            <person name="Ciapina L.P."/>
            <person name="Brocchi M."/>
            <person name="Colabardini A.C."/>
            <person name="de Araujo Lima B."/>
            <person name="Machado C.R."/>
            <person name="de Almeida Soares C.M."/>
            <person name="Probst C.M."/>
            <person name="de Menezes C.B."/>
            <person name="Thompson C.E."/>
            <person name="Bartholomeu D.C."/>
            <person name="Gradia D.F."/>
            <person name="Pavoni D.P."/>
            <person name="Grisard E.C."/>
            <person name="Fantinatti-Garboggini F."/>
            <person name="Marchini F.K."/>
            <person name="Rodrigues-Luiz G.F."/>
            <person name="Wagner G."/>
            <person name="Goldman G.H."/>
            <person name="Fietto J.L."/>
            <person name="Elias M.C."/>
            <person name="Goldman M.H."/>
            <person name="Sagot M.F."/>
            <person name="Pereira M."/>
            <person name="Stoco P.H."/>
            <person name="de Mendonca-Neto R.P."/>
            <person name="Teixeira S.M."/>
            <person name="Maciel T.E."/>
            <person name="de Oliveira Mendes T.A."/>
            <person name="Urmenyi T.P."/>
            <person name="de Souza W."/>
            <person name="Schenkman S."/>
            <person name="de Vasconcelos A.T."/>
        </authorList>
    </citation>
    <scope>NUCLEOTIDE SEQUENCE [LARGE SCALE GENOMIC DNA]</scope>
</reference>
<keyword evidence="3" id="KW-1185">Reference proteome</keyword>
<dbReference type="Gene3D" id="3.30.1120.90">
    <property type="entry name" value="Nucleosome assembly protein"/>
    <property type="match status" value="1"/>
</dbReference>
<organism evidence="1 3">
    <name type="scientific">Strigomonas culicis</name>
    <dbReference type="NCBI Taxonomy" id="28005"/>
    <lineage>
        <taxon>Eukaryota</taxon>
        <taxon>Discoba</taxon>
        <taxon>Euglenozoa</taxon>
        <taxon>Kinetoplastea</taxon>
        <taxon>Metakinetoplastina</taxon>
        <taxon>Trypanosomatida</taxon>
        <taxon>Trypanosomatidae</taxon>
        <taxon>Strigomonadinae</taxon>
        <taxon>Strigomonas</taxon>
    </lineage>
</organism>
<sequence>MTTTEDSIAQFTKDLIAIEDKIDAEELKISSAYRGKLEKLLTERQVILDKAEGFWPSIFSSPSCALHPFMNGTVDPKIVRAITSFCVSSHQHNEKVSRKVTMKIRSNLFIQEGVISREIDGECNTLALSEIKWKQGTERARQNSFFSFFEKHADEDVPKVMDILDVLDSVYQNPFLDLEQE</sequence>
<evidence type="ECO:0008006" key="4">
    <source>
        <dbReference type="Google" id="ProtNLM"/>
    </source>
</evidence>
<dbReference type="Proteomes" id="UP000015354">
    <property type="component" value="Unassembled WGS sequence"/>
</dbReference>
<gene>
    <name evidence="2" type="ORF">STCU_01979</name>
    <name evidence="1" type="ORF">STCU_06676</name>
</gene>